<dbReference type="RefSeq" id="WP_106246921.1">
    <property type="nucleotide sequence ID" value="NZ_PVZC01000004.1"/>
</dbReference>
<gene>
    <name evidence="1" type="ORF">CLV72_10421</name>
</gene>
<keyword evidence="2" id="KW-1185">Reference proteome</keyword>
<evidence type="ECO:0000313" key="2">
    <source>
        <dbReference type="Proteomes" id="UP000237846"/>
    </source>
</evidence>
<dbReference type="Gene3D" id="3.30.160.250">
    <property type="match status" value="1"/>
</dbReference>
<organism evidence="1 2">
    <name type="scientific">Allonocardiopsis opalescens</name>
    <dbReference type="NCBI Taxonomy" id="1144618"/>
    <lineage>
        <taxon>Bacteria</taxon>
        <taxon>Bacillati</taxon>
        <taxon>Actinomycetota</taxon>
        <taxon>Actinomycetes</taxon>
        <taxon>Streptosporangiales</taxon>
        <taxon>Allonocardiopsis</taxon>
    </lineage>
</organism>
<reference evidence="1 2" key="1">
    <citation type="submission" date="2018-03" db="EMBL/GenBank/DDBJ databases">
        <title>Genomic Encyclopedia of Archaeal and Bacterial Type Strains, Phase II (KMG-II): from individual species to whole genera.</title>
        <authorList>
            <person name="Goeker M."/>
        </authorList>
    </citation>
    <scope>NUCLEOTIDE SEQUENCE [LARGE SCALE GENOMIC DNA]</scope>
    <source>
        <strain evidence="1 2">DSM 45601</strain>
    </source>
</reference>
<sequence length="77" mass="8697">MAQTVIRLTARIWREDDSFVSFCPELGVASCGDSYDHAREMLQEAVELYLEDMDVEEILNQVHPEAAAFPLDVKIPA</sequence>
<dbReference type="EMBL" id="PVZC01000004">
    <property type="protein sequence ID" value="PRX98444.1"/>
    <property type="molecule type" value="Genomic_DNA"/>
</dbReference>
<dbReference type="OrthoDB" id="3436513at2"/>
<protein>
    <submittedName>
        <fullName evidence="1">Putative RNase H-like HicB family nuclease</fullName>
    </submittedName>
</protein>
<dbReference type="Proteomes" id="UP000237846">
    <property type="component" value="Unassembled WGS sequence"/>
</dbReference>
<dbReference type="SUPFAM" id="SSF143100">
    <property type="entry name" value="TTHA1013/TTHA0281-like"/>
    <property type="match status" value="1"/>
</dbReference>
<comment type="caution">
    <text evidence="1">The sequence shown here is derived from an EMBL/GenBank/DDBJ whole genome shotgun (WGS) entry which is preliminary data.</text>
</comment>
<evidence type="ECO:0000313" key="1">
    <source>
        <dbReference type="EMBL" id="PRX98444.1"/>
    </source>
</evidence>
<dbReference type="AlphaFoldDB" id="A0A2T0Q3R1"/>
<proteinExistence type="predicted"/>
<dbReference type="InterPro" id="IPR035069">
    <property type="entry name" value="TTHA1013/TTHA0281-like"/>
</dbReference>
<accession>A0A2T0Q3R1</accession>
<name>A0A2T0Q3R1_9ACTN</name>